<protein>
    <recommendedName>
        <fullName evidence="2">DUF1707 domain-containing protein</fullName>
    </recommendedName>
</protein>
<evidence type="ECO:0000259" key="2">
    <source>
        <dbReference type="Pfam" id="PF08044"/>
    </source>
</evidence>
<dbReference type="EMBL" id="PTJO01000005">
    <property type="protein sequence ID" value="RNE48625.1"/>
    <property type="molecule type" value="Genomic_DNA"/>
</dbReference>
<comment type="caution">
    <text evidence="3">The sequence shown here is derived from an EMBL/GenBank/DDBJ whole genome shotgun (WGS) entry which is preliminary data.</text>
</comment>
<evidence type="ECO:0000256" key="1">
    <source>
        <dbReference type="SAM" id="MobiDB-lite"/>
    </source>
</evidence>
<dbReference type="RefSeq" id="WP_123048557.1">
    <property type="nucleotide sequence ID" value="NZ_PTJO01000005.1"/>
</dbReference>
<reference evidence="3 4" key="1">
    <citation type="submission" date="2018-02" db="EMBL/GenBank/DDBJ databases">
        <title>Corynebacterium alimpuense sp. nov., a marine obligate actinomycete isolated from sediments of Valparaiso bay, Chile.</title>
        <authorList>
            <person name="Claverias F."/>
            <person name="Gonzales-Siles L."/>
            <person name="Salva-Serra F."/>
            <person name="Inganaes E."/>
            <person name="Molin K."/>
            <person name="Cumsille A."/>
            <person name="Undabarrena A."/>
            <person name="Couve E."/>
            <person name="Moore E.R.B."/>
            <person name="Gomila M."/>
            <person name="Camara B."/>
        </authorList>
    </citation>
    <scope>NUCLEOTIDE SEQUENCE [LARGE SCALE GENOMIC DNA]</scope>
    <source>
        <strain evidence="3 4">CCUG 69366</strain>
    </source>
</reference>
<evidence type="ECO:0000313" key="3">
    <source>
        <dbReference type="EMBL" id="RNE48625.1"/>
    </source>
</evidence>
<dbReference type="AlphaFoldDB" id="A0A3M8K786"/>
<proteinExistence type="predicted"/>
<gene>
    <name evidence="3" type="ORF">C5L39_09065</name>
</gene>
<dbReference type="InterPro" id="IPR012551">
    <property type="entry name" value="DUF1707_SHOCT-like"/>
</dbReference>
<feature type="compositionally biased region" description="Acidic residues" evidence="1">
    <location>
        <begin position="72"/>
        <end position="82"/>
    </location>
</feature>
<feature type="domain" description="DUF1707" evidence="2">
    <location>
        <begin position="5"/>
        <end position="57"/>
    </location>
</feature>
<sequence>MNEQLRLSDDDRMEAVNMLTAHFTAGRLDHLELDDRTDAVLQCETAGELQALFADLPPSSDESDLLTSDFQEAAESEDEQEEREFHDHLIQEILLNEKARRNAEIEIHNQLVQEVNNARMFREEEGDEIFYDRLLQAMKSAYQTRNTAKKSSANESL</sequence>
<organism evidence="3 4">
    <name type="scientific">Corynebacterium alimapuense</name>
    <dbReference type="NCBI Taxonomy" id="1576874"/>
    <lineage>
        <taxon>Bacteria</taxon>
        <taxon>Bacillati</taxon>
        <taxon>Actinomycetota</taxon>
        <taxon>Actinomycetes</taxon>
        <taxon>Mycobacteriales</taxon>
        <taxon>Corynebacteriaceae</taxon>
        <taxon>Corynebacterium</taxon>
    </lineage>
</organism>
<dbReference type="Pfam" id="PF08044">
    <property type="entry name" value="DUF1707"/>
    <property type="match status" value="1"/>
</dbReference>
<keyword evidence="4" id="KW-1185">Reference proteome</keyword>
<name>A0A3M8K786_9CORY</name>
<dbReference type="OrthoDB" id="3534574at2"/>
<accession>A0A3M8K786</accession>
<feature type="region of interest" description="Disordered" evidence="1">
    <location>
        <begin position="56"/>
        <end position="84"/>
    </location>
</feature>
<dbReference type="Proteomes" id="UP000266975">
    <property type="component" value="Unassembled WGS sequence"/>
</dbReference>
<evidence type="ECO:0000313" key="4">
    <source>
        <dbReference type="Proteomes" id="UP000266975"/>
    </source>
</evidence>